<reference evidence="3" key="1">
    <citation type="submission" date="2021-02" db="EMBL/GenBank/DDBJ databases">
        <authorList>
            <person name="Nowell W R."/>
        </authorList>
    </citation>
    <scope>NUCLEOTIDE SEQUENCE</scope>
</reference>
<gene>
    <name evidence="3" type="ORF">GPM918_LOCUS28437</name>
    <name evidence="4" type="ORF">SRO942_LOCUS28944</name>
</gene>
<proteinExistence type="predicted"/>
<name>A0A815DM81_9BILA</name>
<accession>A0A815DM81</accession>
<sequence length="1866" mass="214218">MKLFWPGPIRRLCVFRLVSVMLLLAKRCKFDYHRQNETACEMINNVLESMFYDQLPSTKTQSIATSYSLLANLDRLLTNYLTFSLLNYSRSIDAENKTTTQDTSSAATSLLSLPVNQMLKPLIYMSTNTLEHILNYIYQYNDLLTPKIWHHLFTLLFYTSINKQSAYHMKTKWFNETADTVFIHVLFQFFKASYEMFDENTLEMITNYLERLFMCEEQQSETIKGKRTAEESNPTVTQSIIEQNVSCNRLYLNSLITILNRFITDNFYMINGPLNCHLKLLNYYLKIDFTNATVSKKTILIKSIIDFVWNYIRYYSTLNFTLNNVHPLMCFLNYDRKQRLLPSVPSSTVCNQHSTTKISYKPPASMTPAAAQMNNLPTSLNPKSTSKHNGLRENCVRQLVIFMTKLIRSQQDNINDIASTTEHTLQEQQQRKRFKRYDDNETDDDLQESNMEKKEENIPIATSEQQESFVLECAYIEKLLSILSACHSAIDLSSSLSTSIKFLATTLLTNDNDIDKHKSFPYPSFVHITIRLNSNDLLSIGDCIYYCLTSYVKNSDYIVPIVCNYLSTYPLISSPLVLYIILILQNHKCLIDALNKYPLFQILINGTISASKYFLQTRSTIIPTIQRTYDMRKNLQLTLENNNSNAASTNAHSHLPLNTFPQYIPLFSNPLVPSTGTAPMKYLQVVAQGQNSLASALAAPSNTNGQNTLPSTYYLTTANNISKPKYDAYGNYSHKYSSPTSLQTDQQQLSAPPLGLINIAAEGQITCTNPNSSPPDVLISAATTLTSQTLRRMRTSPWSYQFSASEERCTLILHFPRVYTIKNIVISTFTQIAINQWGTAGNVGLGTGASVANNFITDGAHGNTTMINNSQSPSAVSVEISKDGYYFVPCGVPLLTYGLQTIDISLTQPEIVKKVRLNLYKPYDQDTIGLQQISCYGYCAYDQQSLIQQCLSYPTLTSTVYGVSQPHSNKQKSSKSSVITPTWSSYDTESKMIYSSFIKASQQQRQQSQIDNSSIQTMCTSDELRSCLNWLKLLHVCIYRQQQGENHEQFLSSISDEFLYVCCCLLNNNIDINNEMLIERILIHLGNYCCTSEKLLYMYDLLFDISMKKESMIINRIIYIMNELKSDNYIIYLLKKLVNSNIDDIPSQVLHTFACILWRHDKNDEFNELLAISQMLIEKCFNHLMSSMISLSVSQSVGWILCAFGRLYPKLLIEKLIQLQQSSVSVLFELLKYLSQSIVFLNEFIQTDLFSQLVQHLHSHIQYIIDANYHDLNENLINNGLDYFIEISRYAVVQQWFSQTPKAIEIWQNLLNLLSTNTSYTSLALLTKSISLLNNLSLPSPTNIENMQLIAKYLTKLTHNRLIEHRSLIGYIQYILSEIILNDEKVQLYINTFDYQIEQARTIKSYLDHPCFGTGYNHFLFKDVSVTMTMEQLIQKLFGDNYLQANIWTTMNYLQRQQQQAKLNNINGQQQQQVEKETEKEKDNNRRQQLINNKSSLTSFKVLSLKSVAKSLVNTSSSERASKQTSTSYSKQDDQQSQLFLDYVHFILYVDNQPRQFIVPKHLHLRELLLSFNCRSSDEYSADVLRFCFHNHFLPDYSTTIINGDKKIIQIEENEQKEKKKDDQQHLLSSDKDYSTLLDIFISHDGLKILAQHFSAHYPIIQCFDDGLNMSFDKIDFFDFSSLLTSSSTPANISCADMPHYVFITFSIFLRLPNYAKEMLKNRSLACTIIRLMLGQQQSTDQQNQQQFDMRQLSKLPFETLSTLLKNASSELLNDIFHSNILLLLLSCLSSITRHPHRKQIKKQMIHEDDSTIQTTIYDEDSDTDENDMNNLTIVNHSQHVAESTNIHHPSQTNQSFWAKGTGFGT</sequence>
<dbReference type="EMBL" id="CAJNOQ010012407">
    <property type="protein sequence ID" value="CAF1299294.1"/>
    <property type="molecule type" value="Genomic_DNA"/>
</dbReference>
<keyword evidence="2" id="KW-0732">Signal</keyword>
<dbReference type="OrthoDB" id="2196114at2759"/>
<dbReference type="Proteomes" id="UP000663829">
    <property type="component" value="Unassembled WGS sequence"/>
</dbReference>
<comment type="caution">
    <text evidence="3">The sequence shown here is derived from an EMBL/GenBank/DDBJ whole genome shotgun (WGS) entry which is preliminary data.</text>
</comment>
<feature type="compositionally biased region" description="Basic and acidic residues" evidence="1">
    <location>
        <begin position="1474"/>
        <end position="1486"/>
    </location>
</feature>
<feature type="signal peptide" evidence="2">
    <location>
        <begin position="1"/>
        <end position="30"/>
    </location>
</feature>
<evidence type="ECO:0000256" key="1">
    <source>
        <dbReference type="SAM" id="MobiDB-lite"/>
    </source>
</evidence>
<protein>
    <recommendedName>
        <fullName evidence="6">BEACH domain-containing protein</fullName>
    </recommendedName>
</protein>
<feature type="non-terminal residue" evidence="3">
    <location>
        <position position="1"/>
    </location>
</feature>
<organism evidence="3 5">
    <name type="scientific">Didymodactylos carnosus</name>
    <dbReference type="NCBI Taxonomy" id="1234261"/>
    <lineage>
        <taxon>Eukaryota</taxon>
        <taxon>Metazoa</taxon>
        <taxon>Spiralia</taxon>
        <taxon>Gnathifera</taxon>
        <taxon>Rotifera</taxon>
        <taxon>Eurotatoria</taxon>
        <taxon>Bdelloidea</taxon>
        <taxon>Philodinida</taxon>
        <taxon>Philodinidae</taxon>
        <taxon>Didymodactylos</taxon>
    </lineage>
</organism>
<feature type="region of interest" description="Disordered" evidence="1">
    <location>
        <begin position="1465"/>
        <end position="1490"/>
    </location>
</feature>
<evidence type="ECO:0000313" key="4">
    <source>
        <dbReference type="EMBL" id="CAF4120436.1"/>
    </source>
</evidence>
<dbReference type="EMBL" id="CAJOBC010036642">
    <property type="protein sequence ID" value="CAF4120436.1"/>
    <property type="molecule type" value="Genomic_DNA"/>
</dbReference>
<evidence type="ECO:0000256" key="2">
    <source>
        <dbReference type="SAM" id="SignalP"/>
    </source>
</evidence>
<evidence type="ECO:0008006" key="6">
    <source>
        <dbReference type="Google" id="ProtNLM"/>
    </source>
</evidence>
<keyword evidence="5" id="KW-1185">Reference proteome</keyword>
<dbReference type="Proteomes" id="UP000681722">
    <property type="component" value="Unassembled WGS sequence"/>
</dbReference>
<evidence type="ECO:0000313" key="5">
    <source>
        <dbReference type="Proteomes" id="UP000663829"/>
    </source>
</evidence>
<feature type="region of interest" description="Disordered" evidence="1">
    <location>
        <begin position="421"/>
        <end position="458"/>
    </location>
</feature>
<feature type="chain" id="PRO_5036227229" description="BEACH domain-containing protein" evidence="2">
    <location>
        <begin position="31"/>
        <end position="1866"/>
    </location>
</feature>
<evidence type="ECO:0000313" key="3">
    <source>
        <dbReference type="EMBL" id="CAF1299294.1"/>
    </source>
</evidence>